<evidence type="ECO:0000313" key="1">
    <source>
        <dbReference type="EMBL" id="OIQ84978.1"/>
    </source>
</evidence>
<gene>
    <name evidence="1" type="ORF">GALL_331710</name>
</gene>
<comment type="caution">
    <text evidence="1">The sequence shown here is derived from an EMBL/GenBank/DDBJ whole genome shotgun (WGS) entry which is preliminary data.</text>
</comment>
<reference evidence="1" key="1">
    <citation type="submission" date="2016-10" db="EMBL/GenBank/DDBJ databases">
        <title>Sequence of Gallionella enrichment culture.</title>
        <authorList>
            <person name="Poehlein A."/>
            <person name="Muehling M."/>
            <person name="Daniel R."/>
        </authorList>
    </citation>
    <scope>NUCLEOTIDE SEQUENCE</scope>
</reference>
<sequence>MSKTLQARLARLEQRQKAADGAPEPIDRIVIVGMTRAGEAEDPDDLDNIVIDIKPPRHEVVR</sequence>
<dbReference type="AlphaFoldDB" id="A0A1J5QNM5"/>
<proteinExistence type="predicted"/>
<accession>A0A1J5QNM5</accession>
<name>A0A1J5QNM5_9ZZZZ</name>
<protein>
    <submittedName>
        <fullName evidence="1">Uncharacterized protein</fullName>
    </submittedName>
</protein>
<organism evidence="1">
    <name type="scientific">mine drainage metagenome</name>
    <dbReference type="NCBI Taxonomy" id="410659"/>
    <lineage>
        <taxon>unclassified sequences</taxon>
        <taxon>metagenomes</taxon>
        <taxon>ecological metagenomes</taxon>
    </lineage>
</organism>
<dbReference type="EMBL" id="MLJW01000576">
    <property type="protein sequence ID" value="OIQ84978.1"/>
    <property type="molecule type" value="Genomic_DNA"/>
</dbReference>